<proteinExistence type="predicted"/>
<dbReference type="InterPro" id="IPR027417">
    <property type="entry name" value="P-loop_NTPase"/>
</dbReference>
<name>A0A0F9QMV5_9ZZZZ</name>
<dbReference type="SUPFAM" id="SSF52540">
    <property type="entry name" value="P-loop containing nucleoside triphosphate hydrolases"/>
    <property type="match status" value="1"/>
</dbReference>
<dbReference type="EMBL" id="LAZR01003815">
    <property type="protein sequence ID" value="KKN14446.1"/>
    <property type="molecule type" value="Genomic_DNA"/>
</dbReference>
<protein>
    <recommendedName>
        <fullName evidence="2">Sulfotransferase domain-containing protein</fullName>
    </recommendedName>
</protein>
<dbReference type="Pfam" id="PF10364">
    <property type="entry name" value="NKWYS"/>
    <property type="match status" value="1"/>
</dbReference>
<dbReference type="InterPro" id="IPR018831">
    <property type="entry name" value="Uncharacterised_NKWYS"/>
</dbReference>
<evidence type="ECO:0008006" key="2">
    <source>
        <dbReference type="Google" id="ProtNLM"/>
    </source>
</evidence>
<dbReference type="AlphaFoldDB" id="A0A0F9QMV5"/>
<comment type="caution">
    <text evidence="1">The sequence shown here is derived from an EMBL/GenBank/DDBJ whole genome shotgun (WGS) entry which is preliminary data.</text>
</comment>
<dbReference type="Gene3D" id="3.40.50.300">
    <property type="entry name" value="P-loop containing nucleotide triphosphate hydrolases"/>
    <property type="match status" value="1"/>
</dbReference>
<organism evidence="1">
    <name type="scientific">marine sediment metagenome</name>
    <dbReference type="NCBI Taxonomy" id="412755"/>
    <lineage>
        <taxon>unclassified sequences</taxon>
        <taxon>metagenomes</taxon>
        <taxon>ecological metagenomes</taxon>
    </lineage>
</organism>
<reference evidence="1" key="1">
    <citation type="journal article" date="2015" name="Nature">
        <title>Complex archaea that bridge the gap between prokaryotes and eukaryotes.</title>
        <authorList>
            <person name="Spang A."/>
            <person name="Saw J.H."/>
            <person name="Jorgensen S.L."/>
            <person name="Zaremba-Niedzwiedzka K."/>
            <person name="Martijn J."/>
            <person name="Lind A.E."/>
            <person name="van Eijk R."/>
            <person name="Schleper C."/>
            <person name="Guy L."/>
            <person name="Ettema T.J."/>
        </authorList>
    </citation>
    <scope>NUCLEOTIDE SEQUENCE</scope>
</reference>
<sequence>MVNKIIIHSIPKSGTTTILRSLEERGIGVIRSHDLFMSQREHNSEIKNIVENTELKKIITFIREPISRNISAYFHFTVVSFPNLTSKDIPIFIDYFKTQYIRYLPLEWFDLETKPLTGIDVYSKSFNHEVGYEIYESEFFDLLVIRTEDIDNSAKKAIERFLQIEKLKIINKNITVDSNRRFSDLYNKFLKEIKFSNEYLDMFYETRYMKHFYTDDEINGFRDRWIQT</sequence>
<gene>
    <name evidence="1" type="ORF">LCGC14_0995980</name>
</gene>
<accession>A0A0F9QMV5</accession>
<evidence type="ECO:0000313" key="1">
    <source>
        <dbReference type="EMBL" id="KKN14446.1"/>
    </source>
</evidence>